<dbReference type="EMBL" id="FQZS01000006">
    <property type="protein sequence ID" value="SHI69955.1"/>
    <property type="molecule type" value="Genomic_DNA"/>
</dbReference>
<evidence type="ECO:0000313" key="1">
    <source>
        <dbReference type="EMBL" id="SHI69955.1"/>
    </source>
</evidence>
<protein>
    <recommendedName>
        <fullName evidence="3">Alginate lyase</fullName>
    </recommendedName>
</protein>
<gene>
    <name evidence="1" type="ORF">SAMN02745176_01084</name>
</gene>
<evidence type="ECO:0000313" key="2">
    <source>
        <dbReference type="Proteomes" id="UP000184442"/>
    </source>
</evidence>
<accession>A0A1M6D9U5</accession>
<dbReference type="AlphaFoldDB" id="A0A1M6D9U5"/>
<reference evidence="1 2" key="1">
    <citation type="submission" date="2016-11" db="EMBL/GenBank/DDBJ databases">
        <authorList>
            <person name="Jaros S."/>
            <person name="Januszkiewicz K."/>
            <person name="Wedrychowicz H."/>
        </authorList>
    </citation>
    <scope>NUCLEOTIDE SEQUENCE [LARGE SCALE GENOMIC DNA]</scope>
    <source>
        <strain evidence="1 2">DSM 19022</strain>
    </source>
</reference>
<organism evidence="1 2">
    <name type="scientific">Lutispora thermophila DSM 19022</name>
    <dbReference type="NCBI Taxonomy" id="1122184"/>
    <lineage>
        <taxon>Bacteria</taxon>
        <taxon>Bacillati</taxon>
        <taxon>Bacillota</taxon>
        <taxon>Clostridia</taxon>
        <taxon>Lutisporales</taxon>
        <taxon>Lutisporaceae</taxon>
        <taxon>Lutispora</taxon>
    </lineage>
</organism>
<sequence length="168" mass="18911">MSCMDSYRINNIPVVPLQQMGGTAYPYGSFGNQMMQNQTPSTTQSMPQMPQTSQIPQGAQMTQVPTVPQMPMMSQDTQIPQTPQIPLQEMPQSETPLGVMDIEFTQGYLRSQIGSKVKVEFLIGTNMLIDREGLLVDVGVSYIIINETETDDLLLCDIYSIKFVRFYR</sequence>
<evidence type="ECO:0008006" key="3">
    <source>
        <dbReference type="Google" id="ProtNLM"/>
    </source>
</evidence>
<proteinExistence type="predicted"/>
<keyword evidence="2" id="KW-1185">Reference proteome</keyword>
<dbReference type="STRING" id="1122184.SAMN02745176_01084"/>
<name>A0A1M6D9U5_9FIRM</name>
<dbReference type="Proteomes" id="UP000184442">
    <property type="component" value="Unassembled WGS sequence"/>
</dbReference>